<keyword evidence="3" id="KW-1185">Reference proteome</keyword>
<reference evidence="2" key="1">
    <citation type="submission" date="2023-04" db="EMBL/GenBank/DDBJ databases">
        <authorList>
            <person name="Vijverberg K."/>
            <person name="Xiong W."/>
            <person name="Schranz E."/>
        </authorList>
    </citation>
    <scope>NUCLEOTIDE SEQUENCE</scope>
</reference>
<evidence type="ECO:0000313" key="2">
    <source>
        <dbReference type="EMBL" id="CAI9303659.1"/>
    </source>
</evidence>
<evidence type="ECO:0000256" key="1">
    <source>
        <dbReference type="SAM" id="MobiDB-lite"/>
    </source>
</evidence>
<name>A0AA36A2Z7_LACSI</name>
<accession>A0AA36A2Z7</accession>
<evidence type="ECO:0000313" key="3">
    <source>
        <dbReference type="Proteomes" id="UP001177003"/>
    </source>
</evidence>
<dbReference type="AlphaFoldDB" id="A0AA36A2Z7"/>
<proteinExistence type="predicted"/>
<gene>
    <name evidence="2" type="ORF">LSALG_LOCUS42080</name>
</gene>
<dbReference type="EMBL" id="OX465085">
    <property type="protein sequence ID" value="CAI9303659.1"/>
    <property type="molecule type" value="Genomic_DNA"/>
</dbReference>
<feature type="region of interest" description="Disordered" evidence="1">
    <location>
        <begin position="147"/>
        <end position="167"/>
    </location>
</feature>
<organism evidence="2 3">
    <name type="scientific">Lactuca saligna</name>
    <name type="common">Willowleaf lettuce</name>
    <dbReference type="NCBI Taxonomy" id="75948"/>
    <lineage>
        <taxon>Eukaryota</taxon>
        <taxon>Viridiplantae</taxon>
        <taxon>Streptophyta</taxon>
        <taxon>Embryophyta</taxon>
        <taxon>Tracheophyta</taxon>
        <taxon>Spermatophyta</taxon>
        <taxon>Magnoliopsida</taxon>
        <taxon>eudicotyledons</taxon>
        <taxon>Gunneridae</taxon>
        <taxon>Pentapetalae</taxon>
        <taxon>asterids</taxon>
        <taxon>campanulids</taxon>
        <taxon>Asterales</taxon>
        <taxon>Asteraceae</taxon>
        <taxon>Cichorioideae</taxon>
        <taxon>Cichorieae</taxon>
        <taxon>Lactucinae</taxon>
        <taxon>Lactuca</taxon>
    </lineage>
</organism>
<sequence length="167" mass="18951">MRFNGIGIGLSQIGGGGYFVYDFAVIEDPYLSVRFFSDYKDKWVWDVGGSNEFVASEARRFIDDISFTDGYRCTKWNKYVHHKISFIFSFEIEDVAWWINSLCLLVINNGTKGSFLEKVCKISKPFFRFSKDPVNLVEPPPILIGLPPPPPAAPEESPLSHRFGTSP</sequence>
<protein>
    <submittedName>
        <fullName evidence="2">Uncharacterized protein</fullName>
    </submittedName>
</protein>
<dbReference type="Proteomes" id="UP001177003">
    <property type="component" value="Chromosome 9"/>
</dbReference>